<dbReference type="Proteomes" id="UP000183859">
    <property type="component" value="Chromosome"/>
</dbReference>
<dbReference type="KEGG" id="php:PhaeoP97_03100"/>
<gene>
    <name evidence="1" type="ORF">PhaeoP97_03100</name>
</gene>
<reference evidence="2" key="1">
    <citation type="submission" date="2016-07" db="EMBL/GenBank/DDBJ databases">
        <title>Phaeobacter portensis sp. nov., a tropodithietic acid producing bacterium isolated from a German harbor.</title>
        <authorList>
            <person name="Freese H.M."/>
            <person name="Bunk B."/>
            <person name="Breider S."/>
            <person name="Brinkhoff T."/>
        </authorList>
    </citation>
    <scope>NUCLEOTIDE SEQUENCE [LARGE SCALE GENOMIC DNA]</scope>
    <source>
        <strain evidence="2">P97</strain>
    </source>
</reference>
<sequence>MSEQGKFHDKYVQQLIKGASDKITGPRVTANIRNANCVRCPQSGELAGRNSDQFRRMEVRFAPR</sequence>
<protein>
    <submittedName>
        <fullName evidence="1">Uncharacterized protein</fullName>
    </submittedName>
</protein>
<dbReference type="EMBL" id="CP016364">
    <property type="protein sequence ID" value="APG48473.1"/>
    <property type="molecule type" value="Genomic_DNA"/>
</dbReference>
<keyword evidence="2" id="KW-1185">Reference proteome</keyword>
<name>A0A1L3I8X3_9RHOB</name>
<dbReference type="RefSeq" id="WP_072505807.1">
    <property type="nucleotide sequence ID" value="NZ_CP016364.1"/>
</dbReference>
<dbReference type="AlphaFoldDB" id="A0A1L3I8X3"/>
<evidence type="ECO:0000313" key="1">
    <source>
        <dbReference type="EMBL" id="APG48473.1"/>
    </source>
</evidence>
<proteinExistence type="predicted"/>
<organism evidence="1 2">
    <name type="scientific">Phaeobacter porticola</name>
    <dbReference type="NCBI Taxonomy" id="1844006"/>
    <lineage>
        <taxon>Bacteria</taxon>
        <taxon>Pseudomonadati</taxon>
        <taxon>Pseudomonadota</taxon>
        <taxon>Alphaproteobacteria</taxon>
        <taxon>Rhodobacterales</taxon>
        <taxon>Roseobacteraceae</taxon>
        <taxon>Phaeobacter</taxon>
    </lineage>
</organism>
<dbReference type="STRING" id="1844006.PhaeoP97_03100"/>
<accession>A0A1L3I8X3</accession>
<evidence type="ECO:0000313" key="2">
    <source>
        <dbReference type="Proteomes" id="UP000183859"/>
    </source>
</evidence>